<sequence>MMPVMGCNGLDLLALRLDIGSDLEQEMSACLSEDEHQRAKCLAQVRDRRRFVARRSYLRHILASRLGISPAEVELEYGPQGKPRLSHRMPMQELHFGMTRSEELAIVALSNTGEIGVDIEAIRPVAEAEDIAALCFSPPEYESFRSLAPEDRVEGFFRHWTRLEAISKAIGCGLAQPIPSDDGEWETHTFVPEPGYIGTVVFQK</sequence>
<dbReference type="PATRIC" id="fig|864069.3.peg.2813"/>
<dbReference type="InterPro" id="IPR008278">
    <property type="entry name" value="4-PPantetheinyl_Trfase_dom"/>
</dbReference>
<comment type="similarity">
    <text evidence="1">Belongs to the P-Pant transferase superfamily. Gsp/Sfp/HetI/AcpT family.</text>
</comment>
<dbReference type="PANTHER" id="PTHR12215:SF10">
    <property type="entry name" value="L-AMINOADIPATE-SEMIALDEHYDE DEHYDROGENASE-PHOSPHOPANTETHEINYL TRANSFERASE"/>
    <property type="match status" value="1"/>
</dbReference>
<dbReference type="InterPro" id="IPR037143">
    <property type="entry name" value="4-PPantetheinyl_Trfase_dom_sf"/>
</dbReference>
<evidence type="ECO:0000259" key="4">
    <source>
        <dbReference type="Pfam" id="PF22624"/>
    </source>
</evidence>
<evidence type="ECO:0000313" key="6">
    <source>
        <dbReference type="Proteomes" id="UP000003947"/>
    </source>
</evidence>
<dbReference type="Pfam" id="PF01648">
    <property type="entry name" value="ACPS"/>
    <property type="match status" value="1"/>
</dbReference>
<proteinExistence type="inferred from homology"/>
<dbReference type="InterPro" id="IPR050559">
    <property type="entry name" value="P-Pant_transferase_sf"/>
</dbReference>
<keyword evidence="2 5" id="KW-0808">Transferase</keyword>
<dbReference type="Proteomes" id="UP000003947">
    <property type="component" value="Unassembled WGS sequence"/>
</dbReference>
<dbReference type="InterPro" id="IPR055066">
    <property type="entry name" value="AASDHPPT_N"/>
</dbReference>
<reference evidence="5 6" key="1">
    <citation type="submission" date="2012-02" db="EMBL/GenBank/DDBJ databases">
        <title>Improved High-Quality Draft sequence of Microvirga sp. WSM3557.</title>
        <authorList>
            <consortium name="US DOE Joint Genome Institute"/>
            <person name="Lucas S."/>
            <person name="Han J."/>
            <person name="Lapidus A."/>
            <person name="Cheng J.-F."/>
            <person name="Goodwin L."/>
            <person name="Pitluck S."/>
            <person name="Peters L."/>
            <person name="Zhang X."/>
            <person name="Detter J.C."/>
            <person name="Han C."/>
            <person name="Tapia R."/>
            <person name="Land M."/>
            <person name="Hauser L."/>
            <person name="Kyrpides N."/>
            <person name="Ivanova N."/>
            <person name="Pagani I."/>
            <person name="Brau L."/>
            <person name="Yates R."/>
            <person name="O'Hara G."/>
            <person name="Rui T."/>
            <person name="Howieson J."/>
            <person name="Reeve W."/>
            <person name="Woyke T."/>
        </authorList>
    </citation>
    <scope>NUCLEOTIDE SEQUENCE [LARGE SCALE GENOMIC DNA]</scope>
    <source>
        <strain evidence="5 6">WSM3557</strain>
    </source>
</reference>
<dbReference type="AlphaFoldDB" id="I4YYB2"/>
<dbReference type="GO" id="GO:0005829">
    <property type="term" value="C:cytosol"/>
    <property type="evidence" value="ECO:0007669"/>
    <property type="project" value="TreeGrafter"/>
</dbReference>
<evidence type="ECO:0000313" key="5">
    <source>
        <dbReference type="EMBL" id="EIM28954.1"/>
    </source>
</evidence>
<dbReference type="PANTHER" id="PTHR12215">
    <property type="entry name" value="PHOSPHOPANTETHEINE TRANSFERASE"/>
    <property type="match status" value="1"/>
</dbReference>
<dbReference type="SUPFAM" id="SSF56214">
    <property type="entry name" value="4'-phosphopantetheinyl transferase"/>
    <property type="match status" value="2"/>
</dbReference>
<dbReference type="GO" id="GO:0019878">
    <property type="term" value="P:lysine biosynthetic process via aminoadipic acid"/>
    <property type="evidence" value="ECO:0007669"/>
    <property type="project" value="TreeGrafter"/>
</dbReference>
<dbReference type="HOGENOM" id="CLU_057011_2_3_5"/>
<dbReference type="GO" id="GO:0000287">
    <property type="term" value="F:magnesium ion binding"/>
    <property type="evidence" value="ECO:0007669"/>
    <property type="project" value="InterPro"/>
</dbReference>
<accession>I4YYB2</accession>
<dbReference type="GO" id="GO:0008897">
    <property type="term" value="F:holo-[acyl-carrier-protein] synthase activity"/>
    <property type="evidence" value="ECO:0007669"/>
    <property type="project" value="InterPro"/>
</dbReference>
<evidence type="ECO:0000259" key="3">
    <source>
        <dbReference type="Pfam" id="PF01648"/>
    </source>
</evidence>
<dbReference type="Pfam" id="PF22624">
    <property type="entry name" value="AASDHPPT_N"/>
    <property type="match status" value="1"/>
</dbReference>
<feature type="domain" description="4'-phosphopantetheinyl transferase N-terminal" evidence="4">
    <location>
        <begin position="27"/>
        <end position="108"/>
    </location>
</feature>
<keyword evidence="6" id="KW-1185">Reference proteome</keyword>
<dbReference type="Gene3D" id="3.90.470.20">
    <property type="entry name" value="4'-phosphopantetheinyl transferase domain"/>
    <property type="match status" value="1"/>
</dbReference>
<dbReference type="eggNOG" id="COG2091">
    <property type="taxonomic scope" value="Bacteria"/>
</dbReference>
<protein>
    <submittedName>
        <fullName evidence="5">Phosphopantetheinyl transferase</fullName>
    </submittedName>
</protein>
<dbReference type="RefSeq" id="WP_009491692.1">
    <property type="nucleotide sequence ID" value="NZ_CP141048.1"/>
</dbReference>
<name>I4YYB2_9HYPH</name>
<evidence type="ECO:0000256" key="2">
    <source>
        <dbReference type="ARBA" id="ARBA00022679"/>
    </source>
</evidence>
<feature type="domain" description="4'-phosphopantetheinyl transferase" evidence="3">
    <location>
        <begin position="115"/>
        <end position="182"/>
    </location>
</feature>
<dbReference type="EMBL" id="JH660642">
    <property type="protein sequence ID" value="EIM28954.1"/>
    <property type="molecule type" value="Genomic_DNA"/>
</dbReference>
<dbReference type="STRING" id="864069.MicloDRAFT_00026020"/>
<organism evidence="5 6">
    <name type="scientific">Microvirga lotononidis</name>
    <dbReference type="NCBI Taxonomy" id="864069"/>
    <lineage>
        <taxon>Bacteria</taxon>
        <taxon>Pseudomonadati</taxon>
        <taxon>Pseudomonadota</taxon>
        <taxon>Alphaproteobacteria</taxon>
        <taxon>Hyphomicrobiales</taxon>
        <taxon>Methylobacteriaceae</taxon>
        <taxon>Microvirga</taxon>
    </lineage>
</organism>
<gene>
    <name evidence="5" type="ORF">MicloDRAFT_00026020</name>
</gene>
<evidence type="ECO:0000256" key="1">
    <source>
        <dbReference type="ARBA" id="ARBA00010990"/>
    </source>
</evidence>